<dbReference type="SUPFAM" id="SSF51735">
    <property type="entry name" value="NAD(P)-binding Rossmann-fold domains"/>
    <property type="match status" value="1"/>
</dbReference>
<dbReference type="AlphaFoldDB" id="A0A7Y9I5I3"/>
<dbReference type="SUPFAM" id="SSF55347">
    <property type="entry name" value="Glyceraldehyde-3-phosphate dehydrogenase-like, C-terminal domain"/>
    <property type="match status" value="1"/>
</dbReference>
<evidence type="ECO:0000259" key="3">
    <source>
        <dbReference type="Pfam" id="PF01408"/>
    </source>
</evidence>
<dbReference type="Proteomes" id="UP000569914">
    <property type="component" value="Unassembled WGS sequence"/>
</dbReference>
<evidence type="ECO:0000313" key="5">
    <source>
        <dbReference type="EMBL" id="NYE70478.1"/>
    </source>
</evidence>
<dbReference type="GO" id="GO:0016491">
    <property type="term" value="F:oxidoreductase activity"/>
    <property type="evidence" value="ECO:0007669"/>
    <property type="project" value="UniProtKB-KW"/>
</dbReference>
<evidence type="ECO:0000259" key="4">
    <source>
        <dbReference type="Pfam" id="PF02894"/>
    </source>
</evidence>
<dbReference type="PANTHER" id="PTHR43818:SF11">
    <property type="entry name" value="BCDNA.GH03377"/>
    <property type="match status" value="1"/>
</dbReference>
<dbReference type="GO" id="GO:0000166">
    <property type="term" value="F:nucleotide binding"/>
    <property type="evidence" value="ECO:0007669"/>
    <property type="project" value="InterPro"/>
</dbReference>
<dbReference type="Pfam" id="PF01408">
    <property type="entry name" value="GFO_IDH_MocA"/>
    <property type="match status" value="1"/>
</dbReference>
<dbReference type="InterPro" id="IPR050463">
    <property type="entry name" value="Gfo/Idh/MocA_oxidrdct_glycsds"/>
</dbReference>
<feature type="domain" description="Gfo/Idh/MocA-like oxidoreductase C-terminal" evidence="4">
    <location>
        <begin position="151"/>
        <end position="428"/>
    </location>
</feature>
<name>A0A7Y9I5I3_9ACTN</name>
<dbReference type="RefSeq" id="WP_179749964.1">
    <property type="nucleotide sequence ID" value="NZ_JACCBU010000001.1"/>
</dbReference>
<dbReference type="Pfam" id="PF02894">
    <property type="entry name" value="GFO_IDH_MocA_C"/>
    <property type="match status" value="1"/>
</dbReference>
<dbReference type="InterPro" id="IPR000683">
    <property type="entry name" value="Gfo/Idh/MocA-like_OxRdtase_N"/>
</dbReference>
<accession>A0A7Y9I5I3</accession>
<reference evidence="5 6" key="1">
    <citation type="submission" date="2020-07" db="EMBL/GenBank/DDBJ databases">
        <title>Sequencing the genomes of 1000 actinobacteria strains.</title>
        <authorList>
            <person name="Klenk H.-P."/>
        </authorList>
    </citation>
    <scope>NUCLEOTIDE SEQUENCE [LARGE SCALE GENOMIC DNA]</scope>
    <source>
        <strain evidence="5 6">DSM 22083</strain>
    </source>
</reference>
<sequence>MTDHPRYALCGLSNRAIGTFVGALLDSVVPGRPDVERAPGELVAILDADRDRVDQFLAQQENPAIAAYGADEFDRMITEARPDRVIIATPDHSHADYVVAALGHGLDVITEKPMTATAADAARVLAAERDSAGTVTVTHNVRYTPRLQQVKRLIMDGAIGRVLGATLDYHVDTRHGASYFLRWNRTRAASGGLSVHKSCHHLDLVDWLVDDLPVTVYARGGRAFYGPDSPHRPRDEHGAPLTGDWLRAADPYQRAQQGSGTFPDDDHGRTGLAGLSYPVQYPDGQPFTLYDDEIDIEDHYTAVIGYRGGATLAYTIDFSSPWEGYRLGITGSHGRIELDYGHDRDGSPRPGTDQVIVDPLFGERRRLEAAAAQGGHDGADAIMRRDLFVGPTEESRRLGLAATTEQAAYAVAAGEAIWRSARSGSVINIADLLGHDVP</sequence>
<dbReference type="Gene3D" id="3.40.50.720">
    <property type="entry name" value="NAD(P)-binding Rossmann-like Domain"/>
    <property type="match status" value="1"/>
</dbReference>
<evidence type="ECO:0000256" key="2">
    <source>
        <dbReference type="ARBA" id="ARBA00023002"/>
    </source>
</evidence>
<keyword evidence="6" id="KW-1185">Reference proteome</keyword>
<dbReference type="Gene3D" id="3.30.360.10">
    <property type="entry name" value="Dihydrodipicolinate Reductase, domain 2"/>
    <property type="match status" value="1"/>
</dbReference>
<keyword evidence="2" id="KW-0560">Oxidoreductase</keyword>
<gene>
    <name evidence="5" type="ORF">BKA15_001807</name>
</gene>
<comment type="similarity">
    <text evidence="1">Belongs to the Gfo/Idh/MocA family.</text>
</comment>
<dbReference type="InterPro" id="IPR004104">
    <property type="entry name" value="Gfo/Idh/MocA-like_OxRdtase_C"/>
</dbReference>
<organism evidence="5 6">
    <name type="scientific">Microlunatus parietis</name>
    <dbReference type="NCBI Taxonomy" id="682979"/>
    <lineage>
        <taxon>Bacteria</taxon>
        <taxon>Bacillati</taxon>
        <taxon>Actinomycetota</taxon>
        <taxon>Actinomycetes</taxon>
        <taxon>Propionibacteriales</taxon>
        <taxon>Propionibacteriaceae</taxon>
        <taxon>Microlunatus</taxon>
    </lineage>
</organism>
<protein>
    <submittedName>
        <fullName evidence="5">Putative dehydrogenase</fullName>
    </submittedName>
</protein>
<proteinExistence type="inferred from homology"/>
<comment type="caution">
    <text evidence="5">The sequence shown here is derived from an EMBL/GenBank/DDBJ whole genome shotgun (WGS) entry which is preliminary data.</text>
</comment>
<feature type="domain" description="Gfo/Idh/MocA-like oxidoreductase N-terminal" evidence="3">
    <location>
        <begin position="35"/>
        <end position="139"/>
    </location>
</feature>
<dbReference type="EMBL" id="JACCBU010000001">
    <property type="protein sequence ID" value="NYE70478.1"/>
    <property type="molecule type" value="Genomic_DNA"/>
</dbReference>
<dbReference type="PANTHER" id="PTHR43818">
    <property type="entry name" value="BCDNA.GH03377"/>
    <property type="match status" value="1"/>
</dbReference>
<evidence type="ECO:0000313" key="6">
    <source>
        <dbReference type="Proteomes" id="UP000569914"/>
    </source>
</evidence>
<dbReference type="InterPro" id="IPR036291">
    <property type="entry name" value="NAD(P)-bd_dom_sf"/>
</dbReference>
<evidence type="ECO:0000256" key="1">
    <source>
        <dbReference type="ARBA" id="ARBA00010928"/>
    </source>
</evidence>